<dbReference type="EMBL" id="KN847529">
    <property type="protein sequence ID" value="KIW09375.1"/>
    <property type="molecule type" value="Genomic_DNA"/>
</dbReference>
<keyword evidence="2" id="KW-1185">Reference proteome</keyword>
<dbReference type="VEuPathDB" id="FungiDB:PV09_00271"/>
<dbReference type="InParanoid" id="A0A0D2AS56"/>
<protein>
    <submittedName>
        <fullName evidence="1">Uncharacterized protein</fullName>
    </submittedName>
</protein>
<dbReference type="AlphaFoldDB" id="A0A0D2AS56"/>
<name>A0A0D2AS56_9PEZI</name>
<organism evidence="1 2">
    <name type="scientific">Verruconis gallopava</name>
    <dbReference type="NCBI Taxonomy" id="253628"/>
    <lineage>
        <taxon>Eukaryota</taxon>
        <taxon>Fungi</taxon>
        <taxon>Dikarya</taxon>
        <taxon>Ascomycota</taxon>
        <taxon>Pezizomycotina</taxon>
        <taxon>Dothideomycetes</taxon>
        <taxon>Pleosporomycetidae</taxon>
        <taxon>Venturiales</taxon>
        <taxon>Sympoventuriaceae</taxon>
        <taxon>Verruconis</taxon>
    </lineage>
</organism>
<reference evidence="1 2" key="1">
    <citation type="submission" date="2015-01" db="EMBL/GenBank/DDBJ databases">
        <title>The Genome Sequence of Ochroconis gallopava CBS43764.</title>
        <authorList>
            <consortium name="The Broad Institute Genomics Platform"/>
            <person name="Cuomo C."/>
            <person name="de Hoog S."/>
            <person name="Gorbushina A."/>
            <person name="Stielow B."/>
            <person name="Teixiera M."/>
            <person name="Abouelleil A."/>
            <person name="Chapman S.B."/>
            <person name="Priest M."/>
            <person name="Young S.K."/>
            <person name="Wortman J."/>
            <person name="Nusbaum C."/>
            <person name="Birren B."/>
        </authorList>
    </citation>
    <scope>NUCLEOTIDE SEQUENCE [LARGE SCALE GENOMIC DNA]</scope>
    <source>
        <strain evidence="1 2">CBS 43764</strain>
    </source>
</reference>
<gene>
    <name evidence="1" type="ORF">PV09_00271</name>
</gene>
<accession>A0A0D2AS56</accession>
<proteinExistence type="predicted"/>
<evidence type="ECO:0000313" key="1">
    <source>
        <dbReference type="EMBL" id="KIW09375.1"/>
    </source>
</evidence>
<dbReference type="Proteomes" id="UP000053259">
    <property type="component" value="Unassembled WGS sequence"/>
</dbReference>
<dbReference type="RefSeq" id="XP_016219244.1">
    <property type="nucleotide sequence ID" value="XM_016352987.1"/>
</dbReference>
<dbReference type="GeneID" id="27308244"/>
<evidence type="ECO:0000313" key="2">
    <source>
        <dbReference type="Proteomes" id="UP000053259"/>
    </source>
</evidence>
<sequence length="116" mass="14064">MEYLLSRLQPSLTSAEDRRRLAVLKNEEHAPLHICSDTAINRRHQNQRHKMERLARTLAPCEHFTYNCDNYFGANVERQLRDYDRKRWSHRDETRSSSGRWHRWRLDKQDDDDVGE</sequence>
<dbReference type="HOGENOM" id="CLU_2098702_0_0_1"/>